<organism evidence="2 3">
    <name type="scientific">Saliniradius amylolyticus</name>
    <dbReference type="NCBI Taxonomy" id="2183582"/>
    <lineage>
        <taxon>Bacteria</taxon>
        <taxon>Pseudomonadati</taxon>
        <taxon>Pseudomonadota</taxon>
        <taxon>Gammaproteobacteria</taxon>
        <taxon>Alteromonadales</taxon>
        <taxon>Alteromonadaceae</taxon>
        <taxon>Saliniradius</taxon>
    </lineage>
</organism>
<dbReference type="InterPro" id="IPR022225">
    <property type="entry name" value="Phage_tail_fibre_N"/>
</dbReference>
<dbReference type="Proteomes" id="UP000245728">
    <property type="component" value="Chromosome"/>
</dbReference>
<keyword evidence="3" id="KW-1185">Reference proteome</keyword>
<sequence>MDIQLYNFYITPTGENLLLNESFGGSQVKLSHIHLGTASYDPSSRTNQTSLISEVDVKPIQDFAKVDNTLQMAAIFDGSGEYNVGEIGLFTDTGKLFAVHSQQGKLLGSKAAGGRFMPRFGLALDQIPKDSITVNLVGDNLNLIITPELALMTLAQVRNSRLIMNGINRDISQFLAN</sequence>
<dbReference type="AlphaFoldDB" id="A0A2S2E764"/>
<dbReference type="Pfam" id="PF12571">
    <property type="entry name" value="Phage_tail_fib"/>
    <property type="match status" value="1"/>
</dbReference>
<evidence type="ECO:0000313" key="2">
    <source>
        <dbReference type="EMBL" id="AWL12807.1"/>
    </source>
</evidence>
<proteinExistence type="predicted"/>
<dbReference type="EMBL" id="CP029347">
    <property type="protein sequence ID" value="AWL12807.1"/>
    <property type="molecule type" value="Genomic_DNA"/>
</dbReference>
<dbReference type="KEGG" id="salh:HMF8227_02355"/>
<evidence type="ECO:0000313" key="3">
    <source>
        <dbReference type="Proteomes" id="UP000245728"/>
    </source>
</evidence>
<dbReference type="RefSeq" id="WP_109340350.1">
    <property type="nucleotide sequence ID" value="NZ_CP029347.1"/>
</dbReference>
<reference evidence="2 3" key="1">
    <citation type="submission" date="2018-05" db="EMBL/GenBank/DDBJ databases">
        <title>Salinimonas sp. HMF8227 Genome sequencing and assembly.</title>
        <authorList>
            <person name="Kang H."/>
            <person name="Kang J."/>
            <person name="Cha I."/>
            <person name="Kim H."/>
            <person name="Joh K."/>
        </authorList>
    </citation>
    <scope>NUCLEOTIDE SEQUENCE [LARGE SCALE GENOMIC DNA]</scope>
    <source>
        <strain evidence="2 3">HMF8227</strain>
    </source>
</reference>
<accession>A0A2S2E764</accession>
<evidence type="ECO:0000259" key="1">
    <source>
        <dbReference type="Pfam" id="PF12571"/>
    </source>
</evidence>
<dbReference type="OrthoDB" id="8596123at2"/>
<feature type="domain" description="Phage tail fibre protein N-terminal" evidence="1">
    <location>
        <begin position="6"/>
        <end position="100"/>
    </location>
</feature>
<protein>
    <recommendedName>
        <fullName evidence="1">Phage tail fibre protein N-terminal domain-containing protein</fullName>
    </recommendedName>
</protein>
<name>A0A2S2E764_9ALTE</name>
<gene>
    <name evidence="2" type="ORF">HMF8227_02355</name>
</gene>